<name>A0A7Z7N140_9BURK</name>
<organism evidence="10 11">
    <name type="scientific">Caballeronia arationis</name>
    <dbReference type="NCBI Taxonomy" id="1777142"/>
    <lineage>
        <taxon>Bacteria</taxon>
        <taxon>Pseudomonadati</taxon>
        <taxon>Pseudomonadota</taxon>
        <taxon>Betaproteobacteria</taxon>
        <taxon>Burkholderiales</taxon>
        <taxon>Burkholderiaceae</taxon>
        <taxon>Caballeronia</taxon>
    </lineage>
</organism>
<dbReference type="EMBL" id="OCSU01000001">
    <property type="protein sequence ID" value="SOE56424.1"/>
    <property type="molecule type" value="Genomic_DNA"/>
</dbReference>
<keyword evidence="6" id="KW-0406">Ion transport</keyword>
<comment type="function">
    <text evidence="1">Produces ATP from ADP in the presence of a proton gradient across the membrane. The gamma chain is believed to be important in regulating ATPase activity and the flow of protons through the CF(0) complex.</text>
</comment>
<evidence type="ECO:0000256" key="6">
    <source>
        <dbReference type="ARBA" id="ARBA00023065"/>
    </source>
</evidence>
<dbReference type="Gene3D" id="1.10.287.80">
    <property type="entry name" value="ATP synthase, gamma subunit, helix hairpin domain"/>
    <property type="match status" value="1"/>
</dbReference>
<reference evidence="10 11" key="1">
    <citation type="submission" date="2017-09" db="EMBL/GenBank/DDBJ databases">
        <authorList>
            <person name="Varghese N."/>
            <person name="Submissions S."/>
        </authorList>
    </citation>
    <scope>NUCLEOTIDE SEQUENCE [LARGE SCALE GENOMIC DNA]</scope>
    <source>
        <strain evidence="10 11">OK806</strain>
    </source>
</reference>
<evidence type="ECO:0000313" key="10">
    <source>
        <dbReference type="EMBL" id="SOE56424.1"/>
    </source>
</evidence>
<keyword evidence="7" id="KW-0472">Membrane</keyword>
<evidence type="ECO:0000256" key="3">
    <source>
        <dbReference type="ARBA" id="ARBA00007681"/>
    </source>
</evidence>
<sequence length="296" mass="31979">MSNKLSEVQGRISSVHELESVVSAMRGIAAARSLEAQSRLDAIRACAGMVGAAIGDALMLDHGDDKPDELPKPFSDATLVIILCAEQGFVGTFNEHVIESAAQCTGPHSTEFLLIGNRGAGVAAEHALTIGWSAAMVAHADEVPALADRITEVLYERLNAGRPTRALVLHAIPNPSEAIEVVQSILWPFDFRRFSRPVHADPPLVTLPPRRLLALLAEEYIYAQLCEAIMLSFAAENEARMRAMIAARTNVHNTLDGLIGESRRLRQEEITSEIVELSSVSLAAGTGNRARRFAKS</sequence>
<dbReference type="InterPro" id="IPR035968">
    <property type="entry name" value="ATP_synth_F1_ATPase_gsu"/>
</dbReference>
<dbReference type="Pfam" id="PF00231">
    <property type="entry name" value="ATP-synt"/>
    <property type="match status" value="1"/>
</dbReference>
<dbReference type="SUPFAM" id="SSF52943">
    <property type="entry name" value="ATP synthase (F1-ATPase), gamma subunit"/>
    <property type="match status" value="1"/>
</dbReference>
<evidence type="ECO:0000256" key="1">
    <source>
        <dbReference type="ARBA" id="ARBA00003456"/>
    </source>
</evidence>
<evidence type="ECO:0000256" key="9">
    <source>
        <dbReference type="ARBA" id="ARBA00023310"/>
    </source>
</evidence>
<protein>
    <submittedName>
        <fullName evidence="10">ATP synthase, F1 gamma subunit</fullName>
    </submittedName>
</protein>
<keyword evidence="8" id="KW-0139">CF(1)</keyword>
<keyword evidence="4" id="KW-0813">Transport</keyword>
<evidence type="ECO:0000256" key="5">
    <source>
        <dbReference type="ARBA" id="ARBA00022781"/>
    </source>
</evidence>
<comment type="caution">
    <text evidence="10">The sequence shown here is derived from an EMBL/GenBank/DDBJ whole genome shotgun (WGS) entry which is preliminary data.</text>
</comment>
<dbReference type="RefSeq" id="WP_062639802.1">
    <property type="nucleotide sequence ID" value="NZ_FCOG02000067.1"/>
</dbReference>
<dbReference type="OrthoDB" id="187217at2"/>
<dbReference type="Proteomes" id="UP000219522">
    <property type="component" value="Unassembled WGS sequence"/>
</dbReference>
<dbReference type="InterPro" id="IPR000131">
    <property type="entry name" value="ATP_synth_F1_gsu"/>
</dbReference>
<keyword evidence="5" id="KW-0375">Hydrogen ion transport</keyword>
<proteinExistence type="inferred from homology"/>
<comment type="subcellular location">
    <subcellularLocation>
        <location evidence="2">Membrane</location>
        <topology evidence="2">Peripheral membrane protein</topology>
    </subcellularLocation>
</comment>
<comment type="similarity">
    <text evidence="3">Belongs to the ATPase gamma chain family.</text>
</comment>
<dbReference type="GO" id="GO:0045259">
    <property type="term" value="C:proton-transporting ATP synthase complex"/>
    <property type="evidence" value="ECO:0007669"/>
    <property type="project" value="UniProtKB-KW"/>
</dbReference>
<evidence type="ECO:0000256" key="7">
    <source>
        <dbReference type="ARBA" id="ARBA00023136"/>
    </source>
</evidence>
<dbReference type="PRINTS" id="PR00126">
    <property type="entry name" value="ATPASEGAMMA"/>
</dbReference>
<dbReference type="Gene3D" id="3.40.1380.10">
    <property type="match status" value="1"/>
</dbReference>
<accession>A0A7Z7N140</accession>
<keyword evidence="9" id="KW-0066">ATP synthesis</keyword>
<evidence type="ECO:0000256" key="8">
    <source>
        <dbReference type="ARBA" id="ARBA00023196"/>
    </source>
</evidence>
<gene>
    <name evidence="10" type="ORF">SAMN05446927_1242</name>
</gene>
<dbReference type="AlphaFoldDB" id="A0A7Z7N140"/>
<dbReference type="GO" id="GO:0046933">
    <property type="term" value="F:proton-transporting ATP synthase activity, rotational mechanism"/>
    <property type="evidence" value="ECO:0007669"/>
    <property type="project" value="InterPro"/>
</dbReference>
<evidence type="ECO:0000256" key="2">
    <source>
        <dbReference type="ARBA" id="ARBA00004170"/>
    </source>
</evidence>
<evidence type="ECO:0000313" key="11">
    <source>
        <dbReference type="Proteomes" id="UP000219522"/>
    </source>
</evidence>
<evidence type="ECO:0000256" key="4">
    <source>
        <dbReference type="ARBA" id="ARBA00022448"/>
    </source>
</evidence>
<keyword evidence="11" id="KW-1185">Reference proteome</keyword>